<reference evidence="5" key="1">
    <citation type="submission" date="2017-08" db="EMBL/GenBank/DDBJ databases">
        <authorList>
            <person name="Imhoff J.F."/>
            <person name="Rahn T."/>
            <person name="Kuenzel S."/>
            <person name="Neulinger S.C."/>
        </authorList>
    </citation>
    <scope>NUCLEOTIDE SEQUENCE</scope>
    <source>
        <strain evidence="5">IM 151</strain>
    </source>
</reference>
<dbReference type="InterPro" id="IPR029063">
    <property type="entry name" value="SAM-dependent_MTases_sf"/>
</dbReference>
<dbReference type="Gene3D" id="3.40.50.150">
    <property type="entry name" value="Vaccinia Virus protein VP39"/>
    <property type="match status" value="1"/>
</dbReference>
<dbReference type="RefSeq" id="WP_200379544.1">
    <property type="nucleotide sequence ID" value="NZ_NRRU01000080.1"/>
</dbReference>
<dbReference type="Pfam" id="PF13649">
    <property type="entry name" value="Methyltransf_25"/>
    <property type="match status" value="1"/>
</dbReference>
<protein>
    <submittedName>
        <fullName evidence="5">Methyltransferase type 11</fullName>
    </submittedName>
</protein>
<reference evidence="5" key="2">
    <citation type="journal article" date="2020" name="Microorganisms">
        <title>Osmotic Adaptation and Compatible Solute Biosynthesis of Phototrophic Bacteria as Revealed from Genome Analyses.</title>
        <authorList>
            <person name="Imhoff J.F."/>
            <person name="Rahn T."/>
            <person name="Kunzel S."/>
            <person name="Keller A."/>
            <person name="Neulinger S.C."/>
        </authorList>
    </citation>
    <scope>NUCLEOTIDE SEQUENCE</scope>
    <source>
        <strain evidence="5">IM 151</strain>
    </source>
</reference>
<accession>A0ABS1DZZ9</accession>
<evidence type="ECO:0000256" key="1">
    <source>
        <dbReference type="ARBA" id="ARBA00022603"/>
    </source>
</evidence>
<dbReference type="GO" id="GO:0008168">
    <property type="term" value="F:methyltransferase activity"/>
    <property type="evidence" value="ECO:0007669"/>
    <property type="project" value="UniProtKB-KW"/>
</dbReference>
<dbReference type="EMBL" id="NRRU01000080">
    <property type="protein sequence ID" value="MBK1714751.1"/>
    <property type="molecule type" value="Genomic_DNA"/>
</dbReference>
<organism evidence="5 6">
    <name type="scientific">Rubrivivax gelatinosus</name>
    <name type="common">Rhodocyclus gelatinosus</name>
    <name type="synonym">Rhodopseudomonas gelatinosa</name>
    <dbReference type="NCBI Taxonomy" id="28068"/>
    <lineage>
        <taxon>Bacteria</taxon>
        <taxon>Pseudomonadati</taxon>
        <taxon>Pseudomonadota</taxon>
        <taxon>Betaproteobacteria</taxon>
        <taxon>Burkholderiales</taxon>
        <taxon>Sphaerotilaceae</taxon>
        <taxon>Rubrivivax</taxon>
    </lineage>
</organism>
<dbReference type="GO" id="GO:0032259">
    <property type="term" value="P:methylation"/>
    <property type="evidence" value="ECO:0007669"/>
    <property type="project" value="UniProtKB-KW"/>
</dbReference>
<evidence type="ECO:0000256" key="2">
    <source>
        <dbReference type="ARBA" id="ARBA00022679"/>
    </source>
</evidence>
<evidence type="ECO:0000313" key="5">
    <source>
        <dbReference type="EMBL" id="MBK1714751.1"/>
    </source>
</evidence>
<dbReference type="SUPFAM" id="SSF53335">
    <property type="entry name" value="S-adenosyl-L-methionine-dependent methyltransferases"/>
    <property type="match status" value="1"/>
</dbReference>
<sequence>MQDLNRRSYEAIAADWDDARTASGAAETRLIERLLEGVAPGARVLDLGCGTGRPVAQALAARGLRITGVDQCEAMLARARARLPGHDWLLSRLEDFVPEGVFAAAVAWDSLFHLPRAEHAGVVRRVRAGLAPGGGFLLTVGGSEHPAFTDTMFGHPFFYDSHPPEAARALLAAEGFAVEHGEFLNLPTPGRDKGRYALLARAA</sequence>
<keyword evidence="1 5" id="KW-0489">Methyltransferase</keyword>
<keyword evidence="6" id="KW-1185">Reference proteome</keyword>
<evidence type="ECO:0000256" key="3">
    <source>
        <dbReference type="ARBA" id="ARBA00022691"/>
    </source>
</evidence>
<dbReference type="PANTHER" id="PTHR43464">
    <property type="entry name" value="METHYLTRANSFERASE"/>
    <property type="match status" value="1"/>
</dbReference>
<dbReference type="CDD" id="cd02440">
    <property type="entry name" value="AdoMet_MTases"/>
    <property type="match status" value="1"/>
</dbReference>
<gene>
    <name evidence="5" type="ORF">CKO43_18480</name>
</gene>
<evidence type="ECO:0000259" key="4">
    <source>
        <dbReference type="Pfam" id="PF13649"/>
    </source>
</evidence>
<feature type="domain" description="Methyltransferase" evidence="4">
    <location>
        <begin position="44"/>
        <end position="134"/>
    </location>
</feature>
<dbReference type="InterPro" id="IPR041698">
    <property type="entry name" value="Methyltransf_25"/>
</dbReference>
<comment type="caution">
    <text evidence="5">The sequence shown here is derived from an EMBL/GenBank/DDBJ whole genome shotgun (WGS) entry which is preliminary data.</text>
</comment>
<keyword evidence="2" id="KW-0808">Transferase</keyword>
<proteinExistence type="predicted"/>
<name>A0ABS1DZZ9_RUBGE</name>
<dbReference type="Proteomes" id="UP001041814">
    <property type="component" value="Unassembled WGS sequence"/>
</dbReference>
<evidence type="ECO:0000313" key="6">
    <source>
        <dbReference type="Proteomes" id="UP001041814"/>
    </source>
</evidence>
<keyword evidence="3" id="KW-0949">S-adenosyl-L-methionine</keyword>
<dbReference type="PANTHER" id="PTHR43464:SF19">
    <property type="entry name" value="UBIQUINONE BIOSYNTHESIS O-METHYLTRANSFERASE, MITOCHONDRIAL"/>
    <property type="match status" value="1"/>
</dbReference>